<evidence type="ECO:0000313" key="4">
    <source>
        <dbReference type="Proteomes" id="UP000192596"/>
    </source>
</evidence>
<comment type="caution">
    <text evidence="3">The sequence shown here is derived from an EMBL/GenBank/DDBJ whole genome shotgun (WGS) entry which is preliminary data.</text>
</comment>
<dbReference type="InParanoid" id="A0A1V8SXK9"/>
<dbReference type="Proteomes" id="UP000192596">
    <property type="component" value="Unassembled WGS sequence"/>
</dbReference>
<reference evidence="4" key="1">
    <citation type="submission" date="2017-03" db="EMBL/GenBank/DDBJ databases">
        <title>Genomes of endolithic fungi from Antarctica.</title>
        <authorList>
            <person name="Coleine C."/>
            <person name="Masonjones S."/>
            <person name="Stajich J.E."/>
        </authorList>
    </citation>
    <scope>NUCLEOTIDE SEQUENCE [LARGE SCALE GENOMIC DNA]</scope>
    <source>
        <strain evidence="4">CCFEE 5527</strain>
    </source>
</reference>
<accession>A0A1V8SXK9</accession>
<protein>
    <submittedName>
        <fullName evidence="3">Uncharacterized protein</fullName>
    </submittedName>
</protein>
<keyword evidence="1" id="KW-0175">Coiled coil</keyword>
<evidence type="ECO:0000256" key="1">
    <source>
        <dbReference type="SAM" id="Coils"/>
    </source>
</evidence>
<feature type="coiled-coil region" evidence="1">
    <location>
        <begin position="326"/>
        <end position="353"/>
    </location>
</feature>
<evidence type="ECO:0000313" key="3">
    <source>
        <dbReference type="EMBL" id="OQO03809.1"/>
    </source>
</evidence>
<evidence type="ECO:0000256" key="2">
    <source>
        <dbReference type="SAM" id="MobiDB-lite"/>
    </source>
</evidence>
<sequence length="362" mass="41304">MSTQVQDRQQSAQLAGLIRRQSTRCYKAIERRVSRRSATHTSTSRQSKALASDTHATFEVYRVELPEWIGRRKANPIHVSQHEGSIDSDDRQPETNEILSTTCSGSIELSTDSQHIGTEESDSPTRTQVDDTSSLPLAYDPQPVEGYTRAQLIDMPPHTPPTSAAYAWPDHPLLTMTRNYRELLRTHYKSQFEMELAYTVKGEAWPDYGACPERWQCNPHEFLLAHNMVYAHHYELDRVLQRQEDLIVTWAPHSLPFGGGGKVTEETAAEAYVHNGSLSCIQIINEADGRDYLIFRAERCKMMLAERRRRAVLAGHTVAPFGPCECKECKEMAERKKRMIEEMLDREEQAEKDARRCAPMAL</sequence>
<dbReference type="AlphaFoldDB" id="A0A1V8SXK9"/>
<feature type="compositionally biased region" description="Polar residues" evidence="2">
    <location>
        <begin position="101"/>
        <end position="116"/>
    </location>
</feature>
<name>A0A1V8SXK9_9PEZI</name>
<organism evidence="3 4">
    <name type="scientific">Cryoendolithus antarcticus</name>
    <dbReference type="NCBI Taxonomy" id="1507870"/>
    <lineage>
        <taxon>Eukaryota</taxon>
        <taxon>Fungi</taxon>
        <taxon>Dikarya</taxon>
        <taxon>Ascomycota</taxon>
        <taxon>Pezizomycotina</taxon>
        <taxon>Dothideomycetes</taxon>
        <taxon>Dothideomycetidae</taxon>
        <taxon>Cladosporiales</taxon>
        <taxon>Cladosporiaceae</taxon>
        <taxon>Cryoendolithus</taxon>
    </lineage>
</organism>
<gene>
    <name evidence="3" type="ORF">B0A48_10449</name>
</gene>
<dbReference type="EMBL" id="NAJO01000023">
    <property type="protein sequence ID" value="OQO03809.1"/>
    <property type="molecule type" value="Genomic_DNA"/>
</dbReference>
<feature type="compositionally biased region" description="Polar residues" evidence="2">
    <location>
        <begin position="124"/>
        <end position="135"/>
    </location>
</feature>
<proteinExistence type="predicted"/>
<feature type="region of interest" description="Disordered" evidence="2">
    <location>
        <begin position="101"/>
        <end position="140"/>
    </location>
</feature>
<keyword evidence="4" id="KW-1185">Reference proteome</keyword>